<dbReference type="SUPFAM" id="SSF53474">
    <property type="entry name" value="alpha/beta-Hydrolases"/>
    <property type="match status" value="1"/>
</dbReference>
<dbReference type="AlphaFoldDB" id="A0A9D1YVA3"/>
<reference evidence="2" key="1">
    <citation type="journal article" date="2021" name="PeerJ">
        <title>Extensive microbial diversity within the chicken gut microbiome revealed by metagenomics and culture.</title>
        <authorList>
            <person name="Gilroy R."/>
            <person name="Ravi A."/>
            <person name="Getino M."/>
            <person name="Pursley I."/>
            <person name="Horton D.L."/>
            <person name="Alikhan N.F."/>
            <person name="Baker D."/>
            <person name="Gharbi K."/>
            <person name="Hall N."/>
            <person name="Watson M."/>
            <person name="Adriaenssens E.M."/>
            <person name="Foster-Nyarko E."/>
            <person name="Jarju S."/>
            <person name="Secka A."/>
            <person name="Antonio M."/>
            <person name="Oren A."/>
            <person name="Chaudhuri R.R."/>
            <person name="La Ragione R."/>
            <person name="Hildebrand F."/>
            <person name="Pallen M.J."/>
        </authorList>
    </citation>
    <scope>NUCLEOTIDE SEQUENCE</scope>
    <source>
        <strain evidence="2">ChiGjej1B1-98</strain>
    </source>
</reference>
<evidence type="ECO:0000313" key="2">
    <source>
        <dbReference type="EMBL" id="HIY65787.1"/>
    </source>
</evidence>
<keyword evidence="2" id="KW-0378">Hydrolase</keyword>
<accession>A0A9D1YVA3</accession>
<comment type="caution">
    <text evidence="2">The sequence shown here is derived from an EMBL/GenBank/DDBJ whole genome shotgun (WGS) entry which is preliminary data.</text>
</comment>
<feature type="non-terminal residue" evidence="2">
    <location>
        <position position="254"/>
    </location>
</feature>
<dbReference type="PANTHER" id="PTHR43798">
    <property type="entry name" value="MONOACYLGLYCEROL LIPASE"/>
    <property type="match status" value="1"/>
</dbReference>
<dbReference type="GO" id="GO:0016020">
    <property type="term" value="C:membrane"/>
    <property type="evidence" value="ECO:0007669"/>
    <property type="project" value="TreeGrafter"/>
</dbReference>
<dbReference type="Gene3D" id="3.40.50.1820">
    <property type="entry name" value="alpha/beta hydrolase"/>
    <property type="match status" value="1"/>
</dbReference>
<protein>
    <submittedName>
        <fullName evidence="2">Alpha/beta hydrolase</fullName>
    </submittedName>
</protein>
<name>A0A9D1YVA3_9MICO</name>
<organism evidence="2 3">
    <name type="scientific">Candidatus Agrococcus pullicola</name>
    <dbReference type="NCBI Taxonomy" id="2838429"/>
    <lineage>
        <taxon>Bacteria</taxon>
        <taxon>Bacillati</taxon>
        <taxon>Actinomycetota</taxon>
        <taxon>Actinomycetes</taxon>
        <taxon>Micrococcales</taxon>
        <taxon>Microbacteriaceae</taxon>
        <taxon>Agrococcus</taxon>
    </lineage>
</organism>
<dbReference type="PANTHER" id="PTHR43798:SF33">
    <property type="entry name" value="HYDROLASE, PUTATIVE (AFU_ORTHOLOGUE AFUA_2G14860)-RELATED"/>
    <property type="match status" value="1"/>
</dbReference>
<dbReference type="InterPro" id="IPR029058">
    <property type="entry name" value="AB_hydrolase_fold"/>
</dbReference>
<gene>
    <name evidence="2" type="ORF">H9830_05865</name>
</gene>
<reference evidence="2" key="2">
    <citation type="submission" date="2021-04" db="EMBL/GenBank/DDBJ databases">
        <authorList>
            <person name="Gilroy R."/>
        </authorList>
    </citation>
    <scope>NUCLEOTIDE SEQUENCE</scope>
    <source>
        <strain evidence="2">ChiGjej1B1-98</strain>
    </source>
</reference>
<dbReference type="Pfam" id="PF12697">
    <property type="entry name" value="Abhydrolase_6"/>
    <property type="match status" value="1"/>
</dbReference>
<dbReference type="GO" id="GO:0016787">
    <property type="term" value="F:hydrolase activity"/>
    <property type="evidence" value="ECO:0007669"/>
    <property type="project" value="UniProtKB-KW"/>
</dbReference>
<proteinExistence type="predicted"/>
<feature type="domain" description="AB hydrolase-1" evidence="1">
    <location>
        <begin position="58"/>
        <end position="228"/>
    </location>
</feature>
<evidence type="ECO:0000313" key="3">
    <source>
        <dbReference type="Proteomes" id="UP000824005"/>
    </source>
</evidence>
<dbReference type="EMBL" id="DXDC01000171">
    <property type="protein sequence ID" value="HIY65787.1"/>
    <property type="molecule type" value="Genomic_DNA"/>
</dbReference>
<sequence>MSPRLAAAVTYPIFARVGARRPVRDDERATHERASRSVIDVGRRRVVTYQWGNGPRTVLLVHGWRGRASQFAALVRELTYEGYRVVAFDAPGCGDSPGRRTHIGDYYAAVAELADLEPEPFHAIIGHSVGSLAAFTVARERAVTRHLISISAITRFRYLSEKFTRIVGLSERARALLEAWYGRRLREKAPDVYDRFDVAAANLPPGLRLSYIHDREDRWADIDEVRRLVEIHGGTPTLTETEGLGHSSTLSADA</sequence>
<evidence type="ECO:0000259" key="1">
    <source>
        <dbReference type="Pfam" id="PF12697"/>
    </source>
</evidence>
<dbReference type="InterPro" id="IPR000073">
    <property type="entry name" value="AB_hydrolase_1"/>
</dbReference>
<dbReference type="Proteomes" id="UP000824005">
    <property type="component" value="Unassembled WGS sequence"/>
</dbReference>
<dbReference type="InterPro" id="IPR050266">
    <property type="entry name" value="AB_hydrolase_sf"/>
</dbReference>